<dbReference type="EMBL" id="LLXJ01000776">
    <property type="protein sequence ID" value="PKC06270.1"/>
    <property type="molecule type" value="Genomic_DNA"/>
</dbReference>
<sequence length="165" mass="19584">MEFLMNQVSSKIGDNMLIEDIFINHSFNKEHFFKIRKRKEAIFDLKDNVVTEQSISTSEGAIINKVIENLKVLEISEQLNWKYVNQFEIKKVLKGFADWNSKFLDFLYIPDFKEFSDFLNISDFKGFSDFLNDFKGCWDFVHGTPGFYTHWTFKGKLERADFLFV</sequence>
<dbReference type="AlphaFoldDB" id="A0A2N0PHG7"/>
<comment type="caution">
    <text evidence="1">The sequence shown here is derived from an EMBL/GenBank/DDBJ whole genome shotgun (WGS) entry which is preliminary data.</text>
</comment>
<evidence type="ECO:0000313" key="1">
    <source>
        <dbReference type="EMBL" id="PKC06270.1"/>
    </source>
</evidence>
<name>A0A2N0PHG7_9GLOM</name>
<reference evidence="1 2" key="2">
    <citation type="submission" date="2017-09" db="EMBL/GenBank/DDBJ databases">
        <title>Extensive intraspecific genome diversity in a model arbuscular mycorrhizal fungus.</title>
        <authorList>
            <person name="Chen E.C."/>
            <person name="Morin E."/>
            <person name="Beaudet D."/>
            <person name="Noel J."/>
            <person name="Ndikumana S."/>
            <person name="Charron P."/>
            <person name="St-Onge C."/>
            <person name="Giorgi J."/>
            <person name="Grigoriev I.V."/>
            <person name="Roux C."/>
            <person name="Martin F.M."/>
            <person name="Corradi N."/>
        </authorList>
    </citation>
    <scope>NUCLEOTIDE SEQUENCE [LARGE SCALE GENOMIC DNA]</scope>
    <source>
        <strain evidence="1 2">A5</strain>
    </source>
</reference>
<reference evidence="1 2" key="1">
    <citation type="submission" date="2016-04" db="EMBL/GenBank/DDBJ databases">
        <title>Genome analyses suggest a sexual origin of heterokaryosis in a supposedly ancient asexual fungus.</title>
        <authorList>
            <person name="Ropars J."/>
            <person name="Sedzielewska K."/>
            <person name="Noel J."/>
            <person name="Charron P."/>
            <person name="Farinelli L."/>
            <person name="Marton T."/>
            <person name="Kruger M."/>
            <person name="Pelin A."/>
            <person name="Brachmann A."/>
            <person name="Corradi N."/>
        </authorList>
    </citation>
    <scope>NUCLEOTIDE SEQUENCE [LARGE SCALE GENOMIC DNA]</scope>
    <source>
        <strain evidence="1 2">A5</strain>
    </source>
</reference>
<proteinExistence type="predicted"/>
<dbReference type="Proteomes" id="UP000232722">
    <property type="component" value="Unassembled WGS sequence"/>
</dbReference>
<accession>A0A2N0PHG7</accession>
<evidence type="ECO:0000313" key="2">
    <source>
        <dbReference type="Proteomes" id="UP000232722"/>
    </source>
</evidence>
<gene>
    <name evidence="1" type="ORF">RhiirA5_419806</name>
</gene>
<organism evidence="1 2">
    <name type="scientific">Rhizophagus irregularis</name>
    <dbReference type="NCBI Taxonomy" id="588596"/>
    <lineage>
        <taxon>Eukaryota</taxon>
        <taxon>Fungi</taxon>
        <taxon>Fungi incertae sedis</taxon>
        <taxon>Mucoromycota</taxon>
        <taxon>Glomeromycotina</taxon>
        <taxon>Glomeromycetes</taxon>
        <taxon>Glomerales</taxon>
        <taxon>Glomeraceae</taxon>
        <taxon>Rhizophagus</taxon>
    </lineage>
</organism>
<protein>
    <submittedName>
        <fullName evidence="1">Uncharacterized protein</fullName>
    </submittedName>
</protein>